<reference evidence="1 2" key="1">
    <citation type="submission" date="2023-07" db="EMBL/GenBank/DDBJ databases">
        <title>Description of novel actinomycetes strains, isolated from tidal flat sediment.</title>
        <authorList>
            <person name="Lu C."/>
        </authorList>
    </citation>
    <scope>NUCLEOTIDE SEQUENCE [LARGE SCALE GENOMIC DNA]</scope>
    <source>
        <strain evidence="1 2">SYSU T00b441</strain>
    </source>
</reference>
<dbReference type="Proteomes" id="UP001232536">
    <property type="component" value="Unassembled WGS sequence"/>
</dbReference>
<proteinExistence type="predicted"/>
<protein>
    <submittedName>
        <fullName evidence="1">Uncharacterized protein</fullName>
    </submittedName>
</protein>
<accession>A0ABT9D5K2</accession>
<dbReference type="EMBL" id="JAUQYP010000001">
    <property type="protein sequence ID" value="MDO8106072.1"/>
    <property type="molecule type" value="Genomic_DNA"/>
</dbReference>
<dbReference type="RefSeq" id="WP_304599765.1">
    <property type="nucleotide sequence ID" value="NZ_JAUQYO010000002.1"/>
</dbReference>
<sequence length="271" mass="28466">MALTHEHHVAAGQWLVERLGPLGARVGSLVPAGYEAYARVLHPAETADGTPARWGDVAAACGTTVHPAVQFWRLVGAPDPWRADDGRWPGYAPRVGTLDAVTYGAVVEALATHRGAAAEVVAGLWEGFGWIDGGGVSVLFASDGEPTADELETRQRGRSVRGAFEPDVLEAPRLELPHRSYLLFRGALADVATVLDADGPWSTAGIGSWHQSPNLLWAVDGSWCLATEIDLDSTVVGGPAPLIDAVLAHPDLEALPLPTDVSLAADGDTVN</sequence>
<evidence type="ECO:0000313" key="2">
    <source>
        <dbReference type="Proteomes" id="UP001232536"/>
    </source>
</evidence>
<comment type="caution">
    <text evidence="1">The sequence shown here is derived from an EMBL/GenBank/DDBJ whole genome shotgun (WGS) entry which is preliminary data.</text>
</comment>
<evidence type="ECO:0000313" key="1">
    <source>
        <dbReference type="EMBL" id="MDO8106072.1"/>
    </source>
</evidence>
<gene>
    <name evidence="1" type="ORF">Q6348_02545</name>
</gene>
<organism evidence="1 2">
    <name type="scientific">Actinotalea lenta</name>
    <dbReference type="NCBI Taxonomy" id="3064654"/>
    <lineage>
        <taxon>Bacteria</taxon>
        <taxon>Bacillati</taxon>
        <taxon>Actinomycetota</taxon>
        <taxon>Actinomycetes</taxon>
        <taxon>Micrococcales</taxon>
        <taxon>Cellulomonadaceae</taxon>
        <taxon>Actinotalea</taxon>
    </lineage>
</organism>
<name>A0ABT9D5K2_9CELL</name>
<keyword evidence="2" id="KW-1185">Reference proteome</keyword>